<feature type="binding site" evidence="5">
    <location>
        <position position="96"/>
    </location>
    <ligand>
        <name>substrate</name>
    </ligand>
</feature>
<organism evidence="7 8">
    <name type="scientific">Vitreoscilla massiliensis</name>
    <dbReference type="NCBI Taxonomy" id="1689272"/>
    <lineage>
        <taxon>Bacteria</taxon>
        <taxon>Pseudomonadati</taxon>
        <taxon>Pseudomonadota</taxon>
        <taxon>Betaproteobacteria</taxon>
        <taxon>Neisseriales</taxon>
        <taxon>Neisseriaceae</taxon>
        <taxon>Vitreoscilla</taxon>
    </lineage>
</organism>
<feature type="domain" description="Amidohydrolase-related" evidence="6">
    <location>
        <begin position="58"/>
        <end position="408"/>
    </location>
</feature>
<dbReference type="NCBIfam" id="NF006549">
    <property type="entry name" value="PRK09045.1"/>
    <property type="match status" value="1"/>
</dbReference>
<dbReference type="InterPro" id="IPR011059">
    <property type="entry name" value="Metal-dep_hydrolase_composite"/>
</dbReference>
<keyword evidence="4 5" id="KW-0862">Zinc</keyword>
<dbReference type="SUPFAM" id="SSF51556">
    <property type="entry name" value="Metallo-dependent hydrolases"/>
    <property type="match status" value="1"/>
</dbReference>
<keyword evidence="8" id="KW-1185">Reference proteome</keyword>
<evidence type="ECO:0000256" key="2">
    <source>
        <dbReference type="ARBA" id="ARBA00022723"/>
    </source>
</evidence>
<dbReference type="EMBL" id="CP091511">
    <property type="protein sequence ID" value="UOO88327.1"/>
    <property type="molecule type" value="Genomic_DNA"/>
</dbReference>
<comment type="catalytic activity">
    <reaction evidence="5">
        <text>S-adenosyl-L-homocysteine + H2O + H(+) = S-inosyl-L-homocysteine + NH4(+)</text>
        <dbReference type="Rhea" id="RHEA:20716"/>
        <dbReference type="ChEBI" id="CHEBI:15377"/>
        <dbReference type="ChEBI" id="CHEBI:15378"/>
        <dbReference type="ChEBI" id="CHEBI:28938"/>
        <dbReference type="ChEBI" id="CHEBI:57856"/>
        <dbReference type="ChEBI" id="CHEBI:57985"/>
        <dbReference type="EC" id="3.5.4.28"/>
    </reaction>
</comment>
<feature type="binding site" evidence="5">
    <location>
        <position position="67"/>
    </location>
    <ligand>
        <name>Zn(2+)</name>
        <dbReference type="ChEBI" id="CHEBI:29105"/>
    </ligand>
</feature>
<feature type="binding site" evidence="5">
    <location>
        <position position="69"/>
    </location>
    <ligand>
        <name>Zn(2+)</name>
        <dbReference type="ChEBI" id="CHEBI:29105"/>
    </ligand>
</feature>
<gene>
    <name evidence="5" type="primary">mtaD</name>
    <name evidence="7" type="ORF">LVJ82_12695</name>
</gene>
<dbReference type="GO" id="GO:0016787">
    <property type="term" value="F:hydrolase activity"/>
    <property type="evidence" value="ECO:0007669"/>
    <property type="project" value="UniProtKB-KW"/>
</dbReference>
<dbReference type="RefSeq" id="WP_058357988.1">
    <property type="nucleotide sequence ID" value="NZ_CABKVG010000010.1"/>
</dbReference>
<dbReference type="PANTHER" id="PTHR43794:SF11">
    <property type="entry name" value="AMIDOHYDROLASE-RELATED DOMAIN-CONTAINING PROTEIN"/>
    <property type="match status" value="1"/>
</dbReference>
<feature type="binding site" evidence="5">
    <location>
        <position position="304"/>
    </location>
    <ligand>
        <name>Zn(2+)</name>
        <dbReference type="ChEBI" id="CHEBI:29105"/>
    </ligand>
</feature>
<dbReference type="InterPro" id="IPR050287">
    <property type="entry name" value="MTA/SAH_deaminase"/>
</dbReference>
<dbReference type="CDD" id="cd01298">
    <property type="entry name" value="ATZ_TRZ_like"/>
    <property type="match status" value="1"/>
</dbReference>
<dbReference type="InterPro" id="IPR032466">
    <property type="entry name" value="Metal_Hydrolase"/>
</dbReference>
<comment type="caution">
    <text evidence="5">Lacks conserved residue(s) required for the propagation of feature annotation.</text>
</comment>
<dbReference type="SUPFAM" id="SSF51338">
    <property type="entry name" value="Composite domain of metallo-dependent hydrolases"/>
    <property type="match status" value="2"/>
</dbReference>
<evidence type="ECO:0000256" key="3">
    <source>
        <dbReference type="ARBA" id="ARBA00022801"/>
    </source>
</evidence>
<dbReference type="Gene3D" id="3.20.20.140">
    <property type="entry name" value="Metal-dependent hydrolases"/>
    <property type="match status" value="1"/>
</dbReference>
<keyword evidence="3 5" id="KW-0378">Hydrolase</keyword>
<dbReference type="PANTHER" id="PTHR43794">
    <property type="entry name" value="AMINOHYDROLASE SSNA-RELATED"/>
    <property type="match status" value="1"/>
</dbReference>
<feature type="binding site" evidence="5">
    <location>
        <position position="304"/>
    </location>
    <ligand>
        <name>substrate</name>
    </ligand>
</feature>
<comment type="function">
    <text evidence="5">Catalyzes the deamination of 5-methylthioadenosine and S-adenosyl-L-homocysteine into 5-methylthioinosine and S-inosyl-L-homocysteine, respectively. Is also able to deaminate adenosine.</text>
</comment>
<keyword evidence="2 5" id="KW-0479">Metal-binding</keyword>
<evidence type="ECO:0000256" key="1">
    <source>
        <dbReference type="ARBA" id="ARBA00006745"/>
    </source>
</evidence>
<dbReference type="EC" id="3.5.4.31" evidence="5"/>
<proteinExistence type="inferred from homology"/>
<evidence type="ECO:0000256" key="4">
    <source>
        <dbReference type="ARBA" id="ARBA00022833"/>
    </source>
</evidence>
<comment type="similarity">
    <text evidence="1">Belongs to the metallo-dependent hydrolases superfamily. ATZ/TRZ family.</text>
</comment>
<comment type="similarity">
    <text evidence="5">Belongs to the metallo-dependent hydrolases superfamily. MTA/SAH deaminase family.</text>
</comment>
<accession>A0ABY4DXT0</accession>
<protein>
    <recommendedName>
        <fullName evidence="5">5-methylthioadenosine/S-adenosylhomocysteine deaminase</fullName>
        <shortName evidence="5">MTA/SAH deaminase</shortName>
        <ecNumber evidence="5">3.5.4.28</ecNumber>
        <ecNumber evidence="5">3.5.4.31</ecNumber>
    </recommendedName>
</protein>
<name>A0ABY4DXT0_9NEIS</name>
<evidence type="ECO:0000313" key="7">
    <source>
        <dbReference type="EMBL" id="UOO88327.1"/>
    </source>
</evidence>
<dbReference type="HAMAP" id="MF_01281">
    <property type="entry name" value="MTA_SAH_deamin"/>
    <property type="match status" value="1"/>
</dbReference>
<dbReference type="Gene3D" id="2.30.40.10">
    <property type="entry name" value="Urease, subunit C, domain 1"/>
    <property type="match status" value="1"/>
</dbReference>
<dbReference type="Pfam" id="PF01979">
    <property type="entry name" value="Amidohydro_1"/>
    <property type="match status" value="1"/>
</dbReference>
<comment type="cofactor">
    <cofactor evidence="5">
        <name>Zn(2+)</name>
        <dbReference type="ChEBI" id="CHEBI:29105"/>
    </cofactor>
    <text evidence="5">Binds 1 zinc ion per subunit.</text>
</comment>
<dbReference type="EC" id="3.5.4.28" evidence="5"/>
<evidence type="ECO:0000313" key="8">
    <source>
        <dbReference type="Proteomes" id="UP000832011"/>
    </source>
</evidence>
<evidence type="ECO:0000256" key="5">
    <source>
        <dbReference type="HAMAP-Rule" id="MF_01281"/>
    </source>
</evidence>
<comment type="catalytic activity">
    <reaction evidence="5">
        <text>S-methyl-5'-thioadenosine + H2O + H(+) = S-methyl-5'-thioinosine + NH4(+)</text>
        <dbReference type="Rhea" id="RHEA:25025"/>
        <dbReference type="ChEBI" id="CHEBI:15377"/>
        <dbReference type="ChEBI" id="CHEBI:15378"/>
        <dbReference type="ChEBI" id="CHEBI:17509"/>
        <dbReference type="ChEBI" id="CHEBI:28938"/>
        <dbReference type="ChEBI" id="CHEBI:48595"/>
        <dbReference type="EC" id="3.5.4.31"/>
    </reaction>
</comment>
<reference evidence="7 8" key="1">
    <citation type="journal article" date="2022" name="Res Sq">
        <title>Evolution of multicellular longitudinally dividing oral cavity symbionts (Neisseriaceae).</title>
        <authorList>
            <person name="Nyongesa S."/>
            <person name="Weber P."/>
            <person name="Bernet E."/>
            <person name="Pullido F."/>
            <person name="Nieckarz M."/>
            <person name="Delaby M."/>
            <person name="Nieves C."/>
            <person name="Viehboeck T."/>
            <person name="Krause N."/>
            <person name="Rivera-Millot A."/>
            <person name="Nakamura A."/>
            <person name="Vischer N."/>
            <person name="VanNieuwenhze M."/>
            <person name="Brun Y."/>
            <person name="Cava F."/>
            <person name="Bulgheresi S."/>
            <person name="Veyrier F."/>
        </authorList>
    </citation>
    <scope>NUCLEOTIDE SEQUENCE [LARGE SCALE GENOMIC DNA]</scope>
    <source>
        <strain evidence="7 8">SN4</strain>
    </source>
</reference>
<sequence>MSRTTLIHAGWILPMADEPLVLRDHVLVLKDAHIEAIVTAEQAQTIVADETLHLPQHVLMPGLVNLHGHSAMTLLRGLADDLALMDWLNNHIWPAEGKHVSDAFVHDGSVLAMAEMLLGGTTTINDMYFYHGAVARAGLKAGMRTFVGCSILEFPTNYAQNSAQYIEKSLAEAQEFTGEELVQFVWAPHAPYTVSDDTFRTVVDLADKHDWLIHCHIHETAFEVESSVSEHGKRPLARLDGLGVLNPRLIAAHMVHTNVEEVALAAERGISVAHNPASNMKLASGCAPIQAMLDAGVNVGLGTDGAASNNKLDMFADMRLGALIAKGFSQNPTDVKAYDVLKMATINGAKALHLGDKIGSLEAGKQADMIAVDLSAIATQPVFDPISHLVYAADRNQVSHVWVNGEAVVQNRVLTRLDQAEILANAEAWQRKIVAA</sequence>
<dbReference type="Proteomes" id="UP000832011">
    <property type="component" value="Chromosome"/>
</dbReference>
<feature type="binding site" evidence="5">
    <location>
        <position position="189"/>
    </location>
    <ligand>
        <name>substrate</name>
    </ligand>
</feature>
<feature type="binding site" evidence="5">
    <location>
        <position position="219"/>
    </location>
    <ligand>
        <name>substrate</name>
    </ligand>
</feature>
<evidence type="ECO:0000259" key="6">
    <source>
        <dbReference type="Pfam" id="PF01979"/>
    </source>
</evidence>
<dbReference type="InterPro" id="IPR023512">
    <property type="entry name" value="Deaminase_MtaD/DadD"/>
</dbReference>
<feature type="binding site" evidence="5">
    <location>
        <position position="216"/>
    </location>
    <ligand>
        <name>Zn(2+)</name>
        <dbReference type="ChEBI" id="CHEBI:29105"/>
    </ligand>
</feature>
<dbReference type="InterPro" id="IPR006680">
    <property type="entry name" value="Amidohydro-rel"/>
</dbReference>